<evidence type="ECO:0000256" key="3">
    <source>
        <dbReference type="ARBA" id="ARBA00022801"/>
    </source>
</evidence>
<dbReference type="InterPro" id="IPR025824">
    <property type="entry name" value="OB-fold_nuc-bd_dom"/>
</dbReference>
<reference evidence="9" key="1">
    <citation type="submission" date="2016-04" db="EMBL/GenBank/DDBJ databases">
        <authorList>
            <person name="Evans L.H."/>
            <person name="Alamgir A."/>
            <person name="Owens N."/>
            <person name="Weber N.D."/>
            <person name="Virtaneva K."/>
            <person name="Barbian K."/>
            <person name="Babar A."/>
            <person name="Rosenke K."/>
        </authorList>
    </citation>
    <scope>NUCLEOTIDE SEQUENCE</scope>
    <source>
        <strain evidence="9">86</strain>
    </source>
</reference>
<comment type="catalytic activity">
    <reaction evidence="5 6">
        <text>Exonucleolytic cleavage in either 5'- to 3'- or 3'- to 5'-direction to yield nucleoside 5'-phosphates.</text>
        <dbReference type="EC" id="3.1.11.6"/>
    </reaction>
</comment>
<sequence>MSDAILTVGQLTRAVKGQLEGNFPFVWVRGQVSNCSRPGSGHLYFSLKDDEAILNAVWFKGSQKSTEAFDPLTGEVFEDGPRPGLAASLENGQEIICAGKLTVYPPRGSYQLVVEIAQDAGVGRLQLEFERIKAALLQKGYFDTARKRLLPHNPVRVAVVTAVTGAAIRDFLRVGAERGLGGEVRVYPALVQGNEAPAQIASALGCAAADGWAEVIVLIRGGGSLEDLWAFNTEIVADAVFASPVPVLAGIGHEVDVSIADMVADVRAATPTHAAQLLWTERRELAQRVDEVELHLQRVWQTGMAWREGRLAALAKALTWLSPERTLARWDERLANLTARLGRAAASNRERAVHTLQLLERRLPQAFTAALAAREHGVERLSLRLEGLDPLRPLERGYALARSAKGAFVRSVTDVAPGDGLDLILRDGSVPVRVETSNPSSGK</sequence>
<organism evidence="9">
    <name type="scientific">uncultured delta proteobacterium</name>
    <dbReference type="NCBI Taxonomy" id="34034"/>
    <lineage>
        <taxon>Bacteria</taxon>
        <taxon>Deltaproteobacteria</taxon>
        <taxon>environmental samples</taxon>
    </lineage>
</organism>
<dbReference type="NCBIfam" id="TIGR00237">
    <property type="entry name" value="xseA"/>
    <property type="match status" value="1"/>
</dbReference>
<evidence type="ECO:0000256" key="2">
    <source>
        <dbReference type="ARBA" id="ARBA00022722"/>
    </source>
</evidence>
<dbReference type="Pfam" id="PF02601">
    <property type="entry name" value="Exonuc_VII_L"/>
    <property type="match status" value="1"/>
</dbReference>
<protein>
    <recommendedName>
        <fullName evidence="5">Exodeoxyribonuclease 7 large subunit</fullName>
        <ecNumber evidence="5">3.1.11.6</ecNumber>
    </recommendedName>
    <alternativeName>
        <fullName evidence="5">Exodeoxyribonuclease VII large subunit</fullName>
        <shortName evidence="5">Exonuclease VII large subunit</shortName>
    </alternativeName>
</protein>
<dbReference type="PANTHER" id="PTHR30008:SF0">
    <property type="entry name" value="EXODEOXYRIBONUCLEASE 7 LARGE SUBUNIT"/>
    <property type="match status" value="1"/>
</dbReference>
<dbReference type="EMBL" id="FLUQ01000001">
    <property type="protein sequence ID" value="SBV92785.1"/>
    <property type="molecule type" value="Genomic_DNA"/>
</dbReference>
<dbReference type="EC" id="3.1.11.6" evidence="5"/>
<evidence type="ECO:0000256" key="6">
    <source>
        <dbReference type="RuleBase" id="RU004355"/>
    </source>
</evidence>
<dbReference type="Pfam" id="PF13742">
    <property type="entry name" value="tRNA_anti_2"/>
    <property type="match status" value="1"/>
</dbReference>
<dbReference type="InterPro" id="IPR020579">
    <property type="entry name" value="Exonuc_VII_lsu_C"/>
</dbReference>
<dbReference type="GO" id="GO:0003676">
    <property type="term" value="F:nucleic acid binding"/>
    <property type="evidence" value="ECO:0007669"/>
    <property type="project" value="InterPro"/>
</dbReference>
<gene>
    <name evidence="5 9" type="primary">xseA</name>
    <name evidence="9" type="ORF">KL86DPRO_10419</name>
</gene>
<dbReference type="AlphaFoldDB" id="A0A212J0S3"/>
<dbReference type="GO" id="GO:0006308">
    <property type="term" value="P:DNA catabolic process"/>
    <property type="evidence" value="ECO:0007669"/>
    <property type="project" value="UniProtKB-UniRule"/>
</dbReference>
<dbReference type="PANTHER" id="PTHR30008">
    <property type="entry name" value="EXODEOXYRIBONUCLEASE 7 LARGE SUBUNIT"/>
    <property type="match status" value="1"/>
</dbReference>
<feature type="domain" description="Exonuclease VII large subunit C-terminal" evidence="7">
    <location>
        <begin position="141"/>
        <end position="432"/>
    </location>
</feature>
<dbReference type="GO" id="GO:0005737">
    <property type="term" value="C:cytoplasm"/>
    <property type="evidence" value="ECO:0007669"/>
    <property type="project" value="UniProtKB-SubCell"/>
</dbReference>
<keyword evidence="4 5" id="KW-0269">Exonuclease</keyword>
<evidence type="ECO:0000256" key="5">
    <source>
        <dbReference type="HAMAP-Rule" id="MF_00378"/>
    </source>
</evidence>
<dbReference type="HAMAP" id="MF_00378">
    <property type="entry name" value="Exonuc_7_L"/>
    <property type="match status" value="1"/>
</dbReference>
<keyword evidence="3 5" id="KW-0378">Hydrolase</keyword>
<feature type="domain" description="OB-fold nucleic acid binding" evidence="8">
    <location>
        <begin position="6"/>
        <end position="115"/>
    </location>
</feature>
<name>A0A212J0S3_9DELT</name>
<keyword evidence="2 5" id="KW-0540">Nuclease</keyword>
<evidence type="ECO:0000259" key="8">
    <source>
        <dbReference type="Pfam" id="PF13742"/>
    </source>
</evidence>
<dbReference type="CDD" id="cd04489">
    <property type="entry name" value="ExoVII_LU_OBF"/>
    <property type="match status" value="1"/>
</dbReference>
<evidence type="ECO:0000256" key="1">
    <source>
        <dbReference type="ARBA" id="ARBA00022490"/>
    </source>
</evidence>
<comment type="subcellular location">
    <subcellularLocation>
        <location evidence="5 6">Cytoplasm</location>
    </subcellularLocation>
</comment>
<keyword evidence="1 5" id="KW-0963">Cytoplasm</keyword>
<dbReference type="GO" id="GO:0009318">
    <property type="term" value="C:exodeoxyribonuclease VII complex"/>
    <property type="evidence" value="ECO:0007669"/>
    <property type="project" value="UniProtKB-UniRule"/>
</dbReference>
<accession>A0A212J0S3</accession>
<evidence type="ECO:0000256" key="4">
    <source>
        <dbReference type="ARBA" id="ARBA00022839"/>
    </source>
</evidence>
<comment type="similarity">
    <text evidence="5 6">Belongs to the XseA family.</text>
</comment>
<dbReference type="GO" id="GO:0008855">
    <property type="term" value="F:exodeoxyribonuclease VII activity"/>
    <property type="evidence" value="ECO:0007669"/>
    <property type="project" value="UniProtKB-UniRule"/>
</dbReference>
<comment type="function">
    <text evidence="5">Bidirectionally degrades single-stranded DNA into large acid-insoluble oligonucleotides, which are then degraded further into small acid-soluble oligonucleotides.</text>
</comment>
<dbReference type="InterPro" id="IPR003753">
    <property type="entry name" value="Exonuc_VII_L"/>
</dbReference>
<comment type="subunit">
    <text evidence="5">Heterooligomer composed of large and small subunits.</text>
</comment>
<evidence type="ECO:0000259" key="7">
    <source>
        <dbReference type="Pfam" id="PF02601"/>
    </source>
</evidence>
<proteinExistence type="inferred from homology"/>
<evidence type="ECO:0000313" key="9">
    <source>
        <dbReference type="EMBL" id="SBV92785.1"/>
    </source>
</evidence>